<evidence type="ECO:0000313" key="4">
    <source>
        <dbReference type="EMBL" id="QTA81057.1"/>
    </source>
</evidence>
<keyword evidence="5" id="KW-1185">Reference proteome</keyword>
<comment type="similarity">
    <text evidence="1 2">Belongs to the small heat shock protein (HSP20) family.</text>
</comment>
<dbReference type="InterPro" id="IPR008978">
    <property type="entry name" value="HSP20-like_chaperone"/>
</dbReference>
<dbReference type="AlphaFoldDB" id="A0A975GH92"/>
<name>A0A975GH92_9BACT</name>
<protein>
    <submittedName>
        <fullName evidence="4">Heat shock protein, Hsp 20 family</fullName>
    </submittedName>
</protein>
<keyword evidence="4" id="KW-0346">Stress response</keyword>
<evidence type="ECO:0000313" key="5">
    <source>
        <dbReference type="Proteomes" id="UP000663720"/>
    </source>
</evidence>
<dbReference type="Gene3D" id="2.60.40.790">
    <property type="match status" value="1"/>
</dbReference>
<feature type="domain" description="SHSP" evidence="3">
    <location>
        <begin position="21"/>
        <end position="133"/>
    </location>
</feature>
<reference evidence="4" key="1">
    <citation type="journal article" date="2021" name="Microb. Physiol.">
        <title>Proteogenomic Insights into the Physiology of Marine, Sulfate-Reducing, Filamentous Desulfonema limicola and Desulfonema magnum.</title>
        <authorList>
            <person name="Schnaars V."/>
            <person name="Wohlbrand L."/>
            <person name="Scheve S."/>
            <person name="Hinrichs C."/>
            <person name="Reinhardt R."/>
            <person name="Rabus R."/>
        </authorList>
    </citation>
    <scope>NUCLEOTIDE SEQUENCE</scope>
    <source>
        <strain evidence="4">5ac10</strain>
    </source>
</reference>
<dbReference type="InterPro" id="IPR002068">
    <property type="entry name" value="A-crystallin/Hsp20_dom"/>
</dbReference>
<dbReference type="PROSITE" id="PS01031">
    <property type="entry name" value="SHSP"/>
    <property type="match status" value="1"/>
</dbReference>
<evidence type="ECO:0000259" key="3">
    <source>
        <dbReference type="PROSITE" id="PS01031"/>
    </source>
</evidence>
<dbReference type="PANTHER" id="PTHR11527">
    <property type="entry name" value="HEAT-SHOCK PROTEIN 20 FAMILY MEMBER"/>
    <property type="match status" value="1"/>
</dbReference>
<dbReference type="EMBL" id="CP061799">
    <property type="protein sequence ID" value="QTA81057.1"/>
    <property type="molecule type" value="Genomic_DNA"/>
</dbReference>
<evidence type="ECO:0000256" key="1">
    <source>
        <dbReference type="PROSITE-ProRule" id="PRU00285"/>
    </source>
</evidence>
<evidence type="ECO:0000256" key="2">
    <source>
        <dbReference type="RuleBase" id="RU003616"/>
    </source>
</evidence>
<sequence length="133" mass="14822">MSNNDIQVKEKQEAVASAELTKPGPVFTPAVDIFETDMEIVLLADMPGVTPDSLDIDLRENTLTLSGEVEQADHGEEIEILTEYEVGKFYRQFSLSEVINQEKIDAKLYNGVLRLSLPKVEKIKPRKITVSAS</sequence>
<dbReference type="SUPFAM" id="SSF49764">
    <property type="entry name" value="HSP20-like chaperones"/>
    <property type="match status" value="1"/>
</dbReference>
<gene>
    <name evidence="4" type="ORF">dnl_33810</name>
</gene>
<dbReference type="Pfam" id="PF00011">
    <property type="entry name" value="HSP20"/>
    <property type="match status" value="1"/>
</dbReference>
<dbReference type="RefSeq" id="WP_207687128.1">
    <property type="nucleotide sequence ID" value="NZ_CP061799.1"/>
</dbReference>
<dbReference type="CDD" id="cd06464">
    <property type="entry name" value="ACD_sHsps-like"/>
    <property type="match status" value="1"/>
</dbReference>
<dbReference type="KEGG" id="dli:dnl_33810"/>
<proteinExistence type="inferred from homology"/>
<dbReference type="Proteomes" id="UP000663720">
    <property type="component" value="Chromosome"/>
</dbReference>
<dbReference type="InterPro" id="IPR031107">
    <property type="entry name" value="Small_HSP"/>
</dbReference>
<organism evidence="4 5">
    <name type="scientific">Desulfonema limicola</name>
    <dbReference type="NCBI Taxonomy" id="45656"/>
    <lineage>
        <taxon>Bacteria</taxon>
        <taxon>Pseudomonadati</taxon>
        <taxon>Thermodesulfobacteriota</taxon>
        <taxon>Desulfobacteria</taxon>
        <taxon>Desulfobacterales</taxon>
        <taxon>Desulfococcaceae</taxon>
        <taxon>Desulfonema</taxon>
    </lineage>
</organism>
<accession>A0A975GH92</accession>